<keyword evidence="3" id="KW-1185">Reference proteome</keyword>
<evidence type="ECO:0000313" key="2">
    <source>
        <dbReference type="EMBL" id="SDG58334.1"/>
    </source>
</evidence>
<evidence type="ECO:0000256" key="1">
    <source>
        <dbReference type="SAM" id="MobiDB-lite"/>
    </source>
</evidence>
<feature type="region of interest" description="Disordered" evidence="1">
    <location>
        <begin position="213"/>
        <end position="244"/>
    </location>
</feature>
<feature type="region of interest" description="Disordered" evidence="1">
    <location>
        <begin position="108"/>
        <end position="185"/>
    </location>
</feature>
<feature type="compositionally biased region" description="Basic residues" evidence="1">
    <location>
        <begin position="216"/>
        <end position="226"/>
    </location>
</feature>
<feature type="region of interest" description="Disordered" evidence="1">
    <location>
        <begin position="43"/>
        <end position="80"/>
    </location>
</feature>
<name>A0A1G7VF14_9ACTN</name>
<gene>
    <name evidence="2" type="ORF">SAMN05421505_105244</name>
</gene>
<accession>A0A1G7VF14</accession>
<proteinExistence type="predicted"/>
<reference evidence="2 3" key="1">
    <citation type="submission" date="2016-10" db="EMBL/GenBank/DDBJ databases">
        <authorList>
            <person name="de Groot N.N."/>
        </authorList>
    </citation>
    <scope>NUCLEOTIDE SEQUENCE [LARGE SCALE GENOMIC DNA]</scope>
    <source>
        <strain evidence="2 3">CPCC 201354</strain>
    </source>
</reference>
<sequence length="244" mass="26548">MVVMREELGPSLGCVDPGPGPGQGFAGLVRRVSLILEHSIPVGESHHGVAPPDPPTRRSRRRPNPACDGRPRQAARADPTVLGARTACTVRCGPRAGTATTNLAWSRTRCPTDQAHPRRIHGLGGPARRDDRDDPALGRPARARPRGSRHETARRGPARWDAASGRAARVRPHGSRRTRRLRRTPPALGALEIGTPRIRDEAGLTCPRHGPCPSWTKHRIHRKPGPRRFPPCGETVRAPGMEEP</sequence>
<dbReference type="EMBL" id="FNCN01000005">
    <property type="protein sequence ID" value="SDG58334.1"/>
    <property type="molecule type" value="Genomic_DNA"/>
</dbReference>
<evidence type="ECO:0000313" key="3">
    <source>
        <dbReference type="Proteomes" id="UP000198923"/>
    </source>
</evidence>
<organism evidence="2 3">
    <name type="scientific">Sinosporangium album</name>
    <dbReference type="NCBI Taxonomy" id="504805"/>
    <lineage>
        <taxon>Bacteria</taxon>
        <taxon>Bacillati</taxon>
        <taxon>Actinomycetota</taxon>
        <taxon>Actinomycetes</taxon>
        <taxon>Streptosporangiales</taxon>
        <taxon>Streptosporangiaceae</taxon>
        <taxon>Sinosporangium</taxon>
    </lineage>
</organism>
<feature type="compositionally biased region" description="Basic residues" evidence="1">
    <location>
        <begin position="168"/>
        <end position="183"/>
    </location>
</feature>
<dbReference type="Proteomes" id="UP000198923">
    <property type="component" value="Unassembled WGS sequence"/>
</dbReference>
<dbReference type="STRING" id="504805.SAMN05421505_105244"/>
<dbReference type="AlphaFoldDB" id="A0A1G7VF14"/>
<feature type="compositionally biased region" description="Basic and acidic residues" evidence="1">
    <location>
        <begin position="127"/>
        <end position="136"/>
    </location>
</feature>
<protein>
    <submittedName>
        <fullName evidence="2">Uncharacterized protein</fullName>
    </submittedName>
</protein>